<dbReference type="AlphaFoldDB" id="A0AAD3XHY4"/>
<feature type="coiled-coil region" evidence="6">
    <location>
        <begin position="74"/>
        <end position="111"/>
    </location>
</feature>
<dbReference type="GO" id="GO:0005880">
    <property type="term" value="C:nuclear microtubule"/>
    <property type="evidence" value="ECO:0007669"/>
    <property type="project" value="TreeGrafter"/>
</dbReference>
<dbReference type="InterPro" id="IPR027329">
    <property type="entry name" value="TPX2_C"/>
</dbReference>
<evidence type="ECO:0000256" key="4">
    <source>
        <dbReference type="ARBA" id="ARBA00022701"/>
    </source>
</evidence>
<evidence type="ECO:0000256" key="6">
    <source>
        <dbReference type="SAM" id="Coils"/>
    </source>
</evidence>
<dbReference type="Pfam" id="PF06886">
    <property type="entry name" value="TPX2"/>
    <property type="match status" value="1"/>
</dbReference>
<comment type="caution">
    <text evidence="8">The sequence shown here is derived from an EMBL/GenBank/DDBJ whole genome shotgun (WGS) entry which is preliminary data.</text>
</comment>
<keyword evidence="5" id="KW-0206">Cytoskeleton</keyword>
<dbReference type="GO" id="GO:0090307">
    <property type="term" value="P:mitotic spindle assembly"/>
    <property type="evidence" value="ECO:0007669"/>
    <property type="project" value="TreeGrafter"/>
</dbReference>
<dbReference type="PANTHER" id="PTHR14326:SF39">
    <property type="entry name" value="TPX2 (TARGETING PROTEIN FOR XKLP2) PROTEIN FAMILY"/>
    <property type="match status" value="1"/>
</dbReference>
<dbReference type="GO" id="GO:0030295">
    <property type="term" value="F:protein kinase activator activity"/>
    <property type="evidence" value="ECO:0007669"/>
    <property type="project" value="TreeGrafter"/>
</dbReference>
<keyword evidence="9" id="KW-1185">Reference proteome</keyword>
<accession>A0AAD3XHY4</accession>
<evidence type="ECO:0000256" key="5">
    <source>
        <dbReference type="ARBA" id="ARBA00023212"/>
    </source>
</evidence>
<evidence type="ECO:0000259" key="7">
    <source>
        <dbReference type="Pfam" id="PF06886"/>
    </source>
</evidence>
<keyword evidence="4" id="KW-0493">Microtubule</keyword>
<keyword evidence="6" id="KW-0175">Coiled coil</keyword>
<dbReference type="PANTHER" id="PTHR14326">
    <property type="entry name" value="TARGETING PROTEIN FOR XKLP2"/>
    <property type="match status" value="1"/>
</dbReference>
<protein>
    <recommendedName>
        <fullName evidence="7">TPX2 C-terminal domain-containing protein</fullName>
    </recommendedName>
</protein>
<dbReference type="GO" id="GO:0060236">
    <property type="term" value="P:regulation of mitotic spindle organization"/>
    <property type="evidence" value="ECO:0007669"/>
    <property type="project" value="InterPro"/>
</dbReference>
<feature type="domain" description="TPX2 C-terminal" evidence="7">
    <location>
        <begin position="59"/>
        <end position="134"/>
    </location>
</feature>
<sequence length="166" mass="19536">MEKPQAKVAQKVLTATSQSAVSWGSATALIKGQQRDNLDDKEKAFLKPTLKENTKPLEIKLRTQQRAAKRAIFNHFVETKLNLIEQEKKQLEKLQKLIEEEEIRIMRKEMVPKAQLMPYFDRPFFPQRSNRALTIPRDPSIHVLSSRCWRCISCNELYRFQHFLKL</sequence>
<comment type="similarity">
    <text evidence="2">Belongs to the TPX2 family.</text>
</comment>
<dbReference type="InterPro" id="IPR009675">
    <property type="entry name" value="TPX2_fam"/>
</dbReference>
<reference evidence="8" key="1">
    <citation type="submission" date="2023-05" db="EMBL/GenBank/DDBJ databases">
        <title>Nepenthes gracilis genome sequencing.</title>
        <authorList>
            <person name="Fukushima K."/>
        </authorList>
    </citation>
    <scope>NUCLEOTIDE SEQUENCE</scope>
    <source>
        <strain evidence="8">SING2019-196</strain>
    </source>
</reference>
<proteinExistence type="inferred from homology"/>
<dbReference type="GO" id="GO:0008017">
    <property type="term" value="F:microtubule binding"/>
    <property type="evidence" value="ECO:0007669"/>
    <property type="project" value="TreeGrafter"/>
</dbReference>
<evidence type="ECO:0000313" key="9">
    <source>
        <dbReference type="Proteomes" id="UP001279734"/>
    </source>
</evidence>
<gene>
    <name evidence="8" type="ORF">Nepgr_006985</name>
</gene>
<organism evidence="8 9">
    <name type="scientific">Nepenthes gracilis</name>
    <name type="common">Slender pitcher plant</name>
    <dbReference type="NCBI Taxonomy" id="150966"/>
    <lineage>
        <taxon>Eukaryota</taxon>
        <taxon>Viridiplantae</taxon>
        <taxon>Streptophyta</taxon>
        <taxon>Embryophyta</taxon>
        <taxon>Tracheophyta</taxon>
        <taxon>Spermatophyta</taxon>
        <taxon>Magnoliopsida</taxon>
        <taxon>eudicotyledons</taxon>
        <taxon>Gunneridae</taxon>
        <taxon>Pentapetalae</taxon>
        <taxon>Caryophyllales</taxon>
        <taxon>Nepenthaceae</taxon>
        <taxon>Nepenthes</taxon>
    </lineage>
</organism>
<evidence type="ECO:0000313" key="8">
    <source>
        <dbReference type="EMBL" id="GMH05145.1"/>
    </source>
</evidence>
<dbReference type="EMBL" id="BSYO01000005">
    <property type="protein sequence ID" value="GMH05145.1"/>
    <property type="molecule type" value="Genomic_DNA"/>
</dbReference>
<dbReference type="GO" id="GO:0005819">
    <property type="term" value="C:spindle"/>
    <property type="evidence" value="ECO:0007669"/>
    <property type="project" value="InterPro"/>
</dbReference>
<name>A0AAD3XHY4_NEPGR</name>
<evidence type="ECO:0000256" key="2">
    <source>
        <dbReference type="ARBA" id="ARBA00005885"/>
    </source>
</evidence>
<keyword evidence="3" id="KW-0963">Cytoplasm</keyword>
<comment type="subcellular location">
    <subcellularLocation>
        <location evidence="1">Cytoplasm</location>
        <location evidence="1">Cytoskeleton</location>
    </subcellularLocation>
</comment>
<evidence type="ECO:0000256" key="1">
    <source>
        <dbReference type="ARBA" id="ARBA00004245"/>
    </source>
</evidence>
<evidence type="ECO:0000256" key="3">
    <source>
        <dbReference type="ARBA" id="ARBA00022490"/>
    </source>
</evidence>
<dbReference type="Proteomes" id="UP001279734">
    <property type="component" value="Unassembled WGS sequence"/>
</dbReference>